<accession>A0A2K4ZE59</accession>
<feature type="domain" description="DNA mismatch repair proteins mutS family" evidence="7">
    <location>
        <begin position="401"/>
        <end position="417"/>
    </location>
</feature>
<keyword evidence="8" id="KW-0255">Endonuclease</keyword>
<dbReference type="Gene3D" id="3.40.50.300">
    <property type="entry name" value="P-loop containing nucleotide triphosphate hydrolases"/>
    <property type="match status" value="1"/>
</dbReference>
<organism evidence="8 9">
    <name type="scientific">Acetatifactor muris</name>
    <dbReference type="NCBI Taxonomy" id="879566"/>
    <lineage>
        <taxon>Bacteria</taxon>
        <taxon>Bacillati</taxon>
        <taxon>Bacillota</taxon>
        <taxon>Clostridia</taxon>
        <taxon>Lachnospirales</taxon>
        <taxon>Lachnospiraceae</taxon>
        <taxon>Acetatifactor</taxon>
    </lineage>
</organism>
<keyword evidence="2" id="KW-0547">Nucleotide-binding</keyword>
<dbReference type="PANTHER" id="PTHR48466">
    <property type="entry name" value="OS10G0509000 PROTEIN-RELATED"/>
    <property type="match status" value="1"/>
</dbReference>
<evidence type="ECO:0000256" key="3">
    <source>
        <dbReference type="ARBA" id="ARBA00022840"/>
    </source>
</evidence>
<evidence type="ECO:0000313" key="8">
    <source>
        <dbReference type="EMBL" id="SOY28734.1"/>
    </source>
</evidence>
<feature type="region of interest" description="Disordered" evidence="6">
    <location>
        <begin position="519"/>
        <end position="606"/>
    </location>
</feature>
<dbReference type="GO" id="GO:0030983">
    <property type="term" value="F:mismatched DNA binding"/>
    <property type="evidence" value="ECO:0007669"/>
    <property type="project" value="InterPro"/>
</dbReference>
<keyword evidence="3" id="KW-0067">ATP-binding</keyword>
<evidence type="ECO:0000256" key="6">
    <source>
        <dbReference type="SAM" id="MobiDB-lite"/>
    </source>
</evidence>
<feature type="compositionally biased region" description="Basic and acidic residues" evidence="6">
    <location>
        <begin position="555"/>
        <end position="606"/>
    </location>
</feature>
<dbReference type="PIRSF" id="PIRSF005814">
    <property type="entry name" value="MutS_YshD"/>
    <property type="match status" value="1"/>
</dbReference>
<keyword evidence="4" id="KW-0238">DNA-binding</keyword>
<dbReference type="Proteomes" id="UP000236311">
    <property type="component" value="Unassembled WGS sequence"/>
</dbReference>
<dbReference type="GO" id="GO:0045910">
    <property type="term" value="P:negative regulation of DNA recombination"/>
    <property type="evidence" value="ECO:0007669"/>
    <property type="project" value="InterPro"/>
</dbReference>
<dbReference type="GO" id="GO:0004519">
    <property type="term" value="F:endonuclease activity"/>
    <property type="evidence" value="ECO:0007669"/>
    <property type="project" value="UniProtKB-KW"/>
</dbReference>
<evidence type="ECO:0000256" key="1">
    <source>
        <dbReference type="ARBA" id="ARBA00022722"/>
    </source>
</evidence>
<dbReference type="EC" id="3.1.-.-" evidence="8"/>
<feature type="compositionally biased region" description="Basic and acidic residues" evidence="6">
    <location>
        <begin position="519"/>
        <end position="545"/>
    </location>
</feature>
<evidence type="ECO:0000256" key="2">
    <source>
        <dbReference type="ARBA" id="ARBA00022741"/>
    </source>
</evidence>
<dbReference type="SMART" id="SM00533">
    <property type="entry name" value="MUTSd"/>
    <property type="match status" value="1"/>
</dbReference>
<evidence type="ECO:0000259" key="7">
    <source>
        <dbReference type="PROSITE" id="PS00486"/>
    </source>
</evidence>
<dbReference type="GO" id="GO:0016887">
    <property type="term" value="F:ATP hydrolysis activity"/>
    <property type="evidence" value="ECO:0007669"/>
    <property type="project" value="InterPro"/>
</dbReference>
<proteinExistence type="predicted"/>
<gene>
    <name evidence="8" type="primary">mutS2_1</name>
    <name evidence="8" type="ORF">AMURIS_01445</name>
</gene>
<keyword evidence="1" id="KW-0540">Nuclease</keyword>
<dbReference type="InterPro" id="IPR045076">
    <property type="entry name" value="MutS"/>
</dbReference>
<dbReference type="InterPro" id="IPR000432">
    <property type="entry name" value="DNA_mismatch_repair_MutS_C"/>
</dbReference>
<keyword evidence="5" id="KW-0175">Coiled coil</keyword>
<dbReference type="SMART" id="SM00534">
    <property type="entry name" value="MUTSac"/>
    <property type="match status" value="1"/>
</dbReference>
<dbReference type="RefSeq" id="WP_242982345.1">
    <property type="nucleotide sequence ID" value="NZ_JANJZD010000006.1"/>
</dbReference>
<dbReference type="Pfam" id="PF00488">
    <property type="entry name" value="MutS_V"/>
    <property type="match status" value="1"/>
</dbReference>
<name>A0A2K4ZE59_9FIRM</name>
<dbReference type="GO" id="GO:0005524">
    <property type="term" value="F:ATP binding"/>
    <property type="evidence" value="ECO:0007669"/>
    <property type="project" value="UniProtKB-KW"/>
</dbReference>
<dbReference type="AlphaFoldDB" id="A0A2K4ZE59"/>
<keyword evidence="8" id="KW-0378">Hydrolase</keyword>
<dbReference type="InterPro" id="IPR027417">
    <property type="entry name" value="P-loop_NTPase"/>
</dbReference>
<protein>
    <submittedName>
        <fullName evidence="8">Endonuclease MutS2</fullName>
        <ecNumber evidence="8">3.1.-.-</ecNumber>
    </submittedName>
</protein>
<evidence type="ECO:0000313" key="9">
    <source>
        <dbReference type="Proteomes" id="UP000236311"/>
    </source>
</evidence>
<dbReference type="SUPFAM" id="SSF48334">
    <property type="entry name" value="DNA repair protein MutS, domain III"/>
    <property type="match status" value="1"/>
</dbReference>
<sequence length="714" mass="80835">MNIEKQIEFDKIKEIWTALAVTDQAKENIRNTTFYLSESELRKQLRDTMDSRKLIEKLGTPPLQNVEEAKEILMIAEKGDCLTPYQLERVERVLAAIGRMKRYLEKGKEDDNPLAYYEENLDAVEELREEIGRQIRGGEVDDYASRELSQIRIRMAGCEEQMKQKAEQAMRSQKECMADLYCTTRNGRICVPVKKEYKFRISGTVVDKSASGSTLFIEPTAAARYYEELQQLKISEENEVYRILYTLTAMLGASAEAMKENIRVMEVLDFILSKGKLSIDLGATEPCINTERRIVLKDARHPLMDRERNVPLQFEIGDTARGVVITGPNTGGKTVAIKTVMLNCIMAQCGLHVTCREADICMNSAYLCDIGDGQNIAENLSTFSAHIKNVLEVLREVDAESLVIMDELGSGTDPAEGMGIAVAILEELRKSGALFLVTTHYPEIKEYADRTEGLVNARMTFDRETLSPTYQMVIGEAGESCAFHIADRLGMPREMLETAVRAAYGDAAVAGYFGRRNREDMERSRTDAKRSMPEKGRPAESRGATENKNMPGTEKTIEKRNMAEHEKAAERTDTAEKERTAEKKGISGKEKAGKVKAGKERTEKTSPGKIIKIKKAKPREDLSTKYRLGDSVMVYPDKKIGIVCKTINEKGVLRVQLPDRKIWINHKRVRLHVAAEELYPEDYDFNILFETVANRKILHDMDRKYTEEIVRRGE</sequence>
<dbReference type="SUPFAM" id="SSF52540">
    <property type="entry name" value="P-loop containing nucleoside triphosphate hydrolases"/>
    <property type="match status" value="1"/>
</dbReference>
<feature type="coiled-coil region" evidence="5">
    <location>
        <begin position="114"/>
        <end position="175"/>
    </location>
</feature>
<evidence type="ECO:0000256" key="5">
    <source>
        <dbReference type="SAM" id="Coils"/>
    </source>
</evidence>
<evidence type="ECO:0000256" key="4">
    <source>
        <dbReference type="ARBA" id="ARBA00023125"/>
    </source>
</evidence>
<dbReference type="InterPro" id="IPR005747">
    <property type="entry name" value="MutS2"/>
</dbReference>
<reference evidence="8 9" key="1">
    <citation type="submission" date="2018-01" db="EMBL/GenBank/DDBJ databases">
        <authorList>
            <person name="Gaut B.S."/>
            <person name="Morton B.R."/>
            <person name="Clegg M.T."/>
            <person name="Duvall M.R."/>
        </authorList>
    </citation>
    <scope>NUCLEOTIDE SEQUENCE [LARGE SCALE GENOMIC DNA]</scope>
    <source>
        <strain evidence="8">GP69</strain>
    </source>
</reference>
<dbReference type="PROSITE" id="PS00486">
    <property type="entry name" value="DNA_MISMATCH_REPAIR_2"/>
    <property type="match status" value="1"/>
</dbReference>
<dbReference type="EMBL" id="OFSM01000006">
    <property type="protein sequence ID" value="SOY28734.1"/>
    <property type="molecule type" value="Genomic_DNA"/>
</dbReference>
<dbReference type="NCBIfam" id="TIGR01069">
    <property type="entry name" value="mutS2"/>
    <property type="match status" value="1"/>
</dbReference>
<keyword evidence="9" id="KW-1185">Reference proteome</keyword>
<dbReference type="InterPro" id="IPR036187">
    <property type="entry name" value="DNA_mismatch_repair_MutS_sf"/>
</dbReference>
<dbReference type="InterPro" id="IPR007696">
    <property type="entry name" value="DNA_mismatch_repair_MutS_core"/>
</dbReference>
<dbReference type="GO" id="GO:0140664">
    <property type="term" value="F:ATP-dependent DNA damage sensor activity"/>
    <property type="evidence" value="ECO:0007669"/>
    <property type="project" value="InterPro"/>
</dbReference>
<dbReference type="GO" id="GO:0006298">
    <property type="term" value="P:mismatch repair"/>
    <property type="evidence" value="ECO:0007669"/>
    <property type="project" value="InterPro"/>
</dbReference>
<dbReference type="PANTHER" id="PTHR48466:SF2">
    <property type="entry name" value="OS10G0509000 PROTEIN"/>
    <property type="match status" value="1"/>
</dbReference>